<dbReference type="AlphaFoldDB" id="A0A2Z4UCY1"/>
<dbReference type="KEGG" id="blau:DQQ01_12305"/>
<gene>
    <name evidence="1" type="ORF">DQQ01_12305</name>
</gene>
<name>A0A2Z4UCY1_9FIRM</name>
<protein>
    <submittedName>
        <fullName evidence="1">Uncharacterized protein</fullName>
    </submittedName>
</protein>
<dbReference type="Proteomes" id="UP000250003">
    <property type="component" value="Chromosome"/>
</dbReference>
<evidence type="ECO:0000313" key="1">
    <source>
        <dbReference type="EMBL" id="AWY98797.1"/>
    </source>
</evidence>
<dbReference type="RefSeq" id="WP_111920283.1">
    <property type="nucleotide sequence ID" value="NZ_CAUWHR010000010.1"/>
</dbReference>
<dbReference type="EMBL" id="CP030280">
    <property type="protein sequence ID" value="AWY98797.1"/>
    <property type="molecule type" value="Genomic_DNA"/>
</dbReference>
<keyword evidence="2" id="KW-1185">Reference proteome</keyword>
<accession>A0A2Z4UCY1</accession>
<evidence type="ECO:0000313" key="2">
    <source>
        <dbReference type="Proteomes" id="UP000250003"/>
    </source>
</evidence>
<sequence>MCQENGRGKAYFRIADLDTGDWFSKFKNEVLEEIEGTDLYESFKEFQLSTKKISVLNQILQILIELLDIWDKAEDERFLYETVREIYELCIHTKRDVGRYVLPDSYVKLLA</sequence>
<proteinExistence type="predicted"/>
<reference evidence="2" key="1">
    <citation type="submission" date="2018-06" db="EMBL/GenBank/DDBJ databases">
        <title>Description of Blautia argi sp. nov., a new anaerobic isolated from dog feces.</title>
        <authorList>
            <person name="Chang Y.-H."/>
            <person name="Paek J."/>
            <person name="Shin Y."/>
        </authorList>
    </citation>
    <scope>NUCLEOTIDE SEQUENCE [LARGE SCALE GENOMIC DNA]</scope>
    <source>
        <strain evidence="2">KCTC 15426</strain>
    </source>
</reference>
<organism evidence="1 2">
    <name type="scientific">Blautia argi</name>
    <dbReference type="NCBI Taxonomy" id="1912897"/>
    <lineage>
        <taxon>Bacteria</taxon>
        <taxon>Bacillati</taxon>
        <taxon>Bacillota</taxon>
        <taxon>Clostridia</taxon>
        <taxon>Lachnospirales</taxon>
        <taxon>Lachnospiraceae</taxon>
        <taxon>Blautia</taxon>
    </lineage>
</organism>